<dbReference type="CDD" id="cd18791">
    <property type="entry name" value="SF2_C_RHA"/>
    <property type="match status" value="1"/>
</dbReference>
<evidence type="ECO:0000256" key="2">
    <source>
        <dbReference type="ARBA" id="ARBA00022741"/>
    </source>
</evidence>
<dbReference type="PROSITE" id="PS51194">
    <property type="entry name" value="HELICASE_CTER"/>
    <property type="match status" value="1"/>
</dbReference>
<protein>
    <recommendedName>
        <fullName evidence="1">RNA helicase</fullName>
        <ecNumber evidence="1">3.6.4.13</ecNumber>
    </recommendedName>
</protein>
<dbReference type="InterPro" id="IPR002683">
    <property type="entry name" value="PsbP_C"/>
</dbReference>
<dbReference type="InterPro" id="IPR014001">
    <property type="entry name" value="Helicase_ATP-bd"/>
</dbReference>
<dbReference type="PROSITE" id="PS51061">
    <property type="entry name" value="R3H"/>
    <property type="match status" value="1"/>
</dbReference>
<dbReference type="InterPro" id="IPR011709">
    <property type="entry name" value="DEAD-box_helicase_OB_fold"/>
</dbReference>
<dbReference type="CDD" id="cd17917">
    <property type="entry name" value="DEXHc_RHA-like"/>
    <property type="match status" value="1"/>
</dbReference>
<evidence type="ECO:0000259" key="7">
    <source>
        <dbReference type="PROSITE" id="PS51061"/>
    </source>
</evidence>
<dbReference type="Gene3D" id="1.25.40.20">
    <property type="entry name" value="Ankyrin repeat-containing domain"/>
    <property type="match status" value="1"/>
</dbReference>
<dbReference type="SUPFAM" id="SSF52540">
    <property type="entry name" value="P-loop containing nucleoside triphosphate hydrolases"/>
    <property type="match status" value="1"/>
</dbReference>
<dbReference type="InterPro" id="IPR007502">
    <property type="entry name" value="Helicase-assoc_dom"/>
</dbReference>
<dbReference type="EMBL" id="JADBGQ010000005">
    <property type="protein sequence ID" value="KAG5396727.1"/>
    <property type="molecule type" value="Genomic_DNA"/>
</dbReference>
<dbReference type="InterPro" id="IPR011545">
    <property type="entry name" value="DEAD/DEAH_box_helicase_dom"/>
</dbReference>
<dbReference type="Pfam" id="PF00271">
    <property type="entry name" value="Helicase_C"/>
    <property type="match status" value="1"/>
</dbReference>
<dbReference type="InterPro" id="IPR048333">
    <property type="entry name" value="HA2_WH"/>
</dbReference>
<keyword evidence="2" id="KW-0547">Nucleotide-binding</keyword>
<comment type="catalytic activity">
    <reaction evidence="5">
        <text>ATP + H2O = ADP + phosphate + H(+)</text>
        <dbReference type="Rhea" id="RHEA:13065"/>
        <dbReference type="ChEBI" id="CHEBI:15377"/>
        <dbReference type="ChEBI" id="CHEBI:15378"/>
        <dbReference type="ChEBI" id="CHEBI:30616"/>
        <dbReference type="ChEBI" id="CHEBI:43474"/>
        <dbReference type="ChEBI" id="CHEBI:456216"/>
        <dbReference type="EC" id="3.6.4.13"/>
    </reaction>
</comment>
<proteinExistence type="predicted"/>
<dbReference type="Gene3D" id="3.40.50.300">
    <property type="entry name" value="P-loop containing nucleotide triphosphate hydrolases"/>
    <property type="match status" value="2"/>
</dbReference>
<dbReference type="PANTHER" id="PTHR18934">
    <property type="entry name" value="ATP-DEPENDENT RNA HELICASE"/>
    <property type="match status" value="1"/>
</dbReference>
<dbReference type="SUPFAM" id="SSF48403">
    <property type="entry name" value="Ankyrin repeat"/>
    <property type="match status" value="1"/>
</dbReference>
<comment type="caution">
    <text evidence="10">The sequence shown here is derived from an EMBL/GenBank/DDBJ whole genome shotgun (WGS) entry which is preliminary data.</text>
</comment>
<dbReference type="Pfam" id="PF07717">
    <property type="entry name" value="OB_NTP_bind"/>
    <property type="match status" value="1"/>
</dbReference>
<dbReference type="InterPro" id="IPR036770">
    <property type="entry name" value="Ankyrin_rpt-contain_sf"/>
</dbReference>
<dbReference type="Pfam" id="PF01789">
    <property type="entry name" value="PsbP"/>
    <property type="match status" value="1"/>
</dbReference>
<feature type="domain" description="Helicase ATP-binding" evidence="8">
    <location>
        <begin position="241"/>
        <end position="410"/>
    </location>
</feature>
<dbReference type="SMART" id="SM00393">
    <property type="entry name" value="R3H"/>
    <property type="match status" value="1"/>
</dbReference>
<dbReference type="Pfam" id="PF00270">
    <property type="entry name" value="DEAD"/>
    <property type="match status" value="1"/>
</dbReference>
<feature type="domain" description="R3H" evidence="7">
    <location>
        <begin position="67"/>
        <end position="131"/>
    </location>
</feature>
<feature type="domain" description="Helicase C-terminal" evidence="9">
    <location>
        <begin position="580"/>
        <end position="756"/>
    </location>
</feature>
<evidence type="ECO:0000256" key="6">
    <source>
        <dbReference type="SAM" id="MobiDB-lite"/>
    </source>
</evidence>
<feature type="compositionally biased region" description="Basic and acidic residues" evidence="6">
    <location>
        <begin position="1055"/>
        <end position="1070"/>
    </location>
</feature>
<dbReference type="Gene3D" id="3.40.1000.10">
    <property type="entry name" value="Mog1/PsbP, alpha/beta/alpha sandwich"/>
    <property type="match status" value="1"/>
</dbReference>
<feature type="compositionally biased region" description="Basic residues" evidence="6">
    <location>
        <begin position="1183"/>
        <end position="1192"/>
    </location>
</feature>
<evidence type="ECO:0000256" key="4">
    <source>
        <dbReference type="ARBA" id="ARBA00022840"/>
    </source>
</evidence>
<dbReference type="InterPro" id="IPR016123">
    <property type="entry name" value="Mog1/PsbP_a/b/a-sand"/>
</dbReference>
<reference evidence="10 11" key="1">
    <citation type="submission" date="2021-03" db="EMBL/GenBank/DDBJ databases">
        <authorList>
            <person name="King G.J."/>
            <person name="Bancroft I."/>
            <person name="Baten A."/>
            <person name="Bloomfield J."/>
            <person name="Borpatragohain P."/>
            <person name="He Z."/>
            <person name="Irish N."/>
            <person name="Irwin J."/>
            <person name="Liu K."/>
            <person name="Mauleon R.P."/>
            <person name="Moore J."/>
            <person name="Morris R."/>
            <person name="Ostergaard L."/>
            <person name="Wang B."/>
            <person name="Wells R."/>
        </authorList>
    </citation>
    <scope>NUCLEOTIDE SEQUENCE [LARGE SCALE GENOMIC DNA]</scope>
    <source>
        <strain evidence="10">R-o-18</strain>
        <tissue evidence="10">Leaf</tissue>
    </source>
</reference>
<evidence type="ECO:0000313" key="11">
    <source>
        <dbReference type="Proteomes" id="UP000823674"/>
    </source>
</evidence>
<name>A0ABQ7MD85_BRACM</name>
<feature type="region of interest" description="Disordered" evidence="6">
    <location>
        <begin position="1179"/>
        <end position="1281"/>
    </location>
</feature>
<dbReference type="PROSITE" id="PS51192">
    <property type="entry name" value="HELICASE_ATP_BIND_1"/>
    <property type="match status" value="1"/>
</dbReference>
<dbReference type="Pfam" id="PF04408">
    <property type="entry name" value="WHD_HA2"/>
    <property type="match status" value="1"/>
</dbReference>
<evidence type="ECO:0000259" key="9">
    <source>
        <dbReference type="PROSITE" id="PS51194"/>
    </source>
</evidence>
<keyword evidence="3" id="KW-0347">Helicase</keyword>
<dbReference type="InterPro" id="IPR027417">
    <property type="entry name" value="P-loop_NTPase"/>
</dbReference>
<dbReference type="InterPro" id="IPR036867">
    <property type="entry name" value="R3H_dom_sf"/>
</dbReference>
<dbReference type="InterPro" id="IPR001650">
    <property type="entry name" value="Helicase_C-like"/>
</dbReference>
<dbReference type="Pfam" id="PF21010">
    <property type="entry name" value="HA2_C"/>
    <property type="match status" value="1"/>
</dbReference>
<feature type="region of interest" description="Disordered" evidence="6">
    <location>
        <begin position="1034"/>
        <end position="1075"/>
    </location>
</feature>
<organism evidence="10 11">
    <name type="scientific">Brassica rapa subsp. trilocularis</name>
    <dbReference type="NCBI Taxonomy" id="1813537"/>
    <lineage>
        <taxon>Eukaryota</taxon>
        <taxon>Viridiplantae</taxon>
        <taxon>Streptophyta</taxon>
        <taxon>Embryophyta</taxon>
        <taxon>Tracheophyta</taxon>
        <taxon>Spermatophyta</taxon>
        <taxon>Magnoliopsida</taxon>
        <taxon>eudicotyledons</taxon>
        <taxon>Gunneridae</taxon>
        <taxon>Pentapetalae</taxon>
        <taxon>rosids</taxon>
        <taxon>malvids</taxon>
        <taxon>Brassicales</taxon>
        <taxon>Brassicaceae</taxon>
        <taxon>Brassiceae</taxon>
        <taxon>Brassica</taxon>
    </lineage>
</organism>
<dbReference type="SMART" id="SM00487">
    <property type="entry name" value="DEXDc"/>
    <property type="match status" value="1"/>
</dbReference>
<dbReference type="SMART" id="SM00847">
    <property type="entry name" value="HA2"/>
    <property type="match status" value="1"/>
</dbReference>
<evidence type="ECO:0000313" key="10">
    <source>
        <dbReference type="EMBL" id="KAG5396727.1"/>
    </source>
</evidence>
<dbReference type="SMART" id="SM00490">
    <property type="entry name" value="HELICc"/>
    <property type="match status" value="1"/>
</dbReference>
<sequence length="1544" mass="171043">MRTQSKSTQPVELTYLSRKLIEQLHRRRTVSSPSTAFLFSDRRNPNKRWGTRGPRLKMQLASNLPSKQLGFGLLRSSKTFEPPLTKATYTFEHNLSNSERRVIHLMCRKMGLRSKSSGRGDQRCLSIYKRSHKNGWKSNREKLRCVSFPPGADAILQDLFTHYPPCDGDAAETSFNKYVGRSGKQGRWRDDDFFRKPQISCDEIVEKAASFSSRLRKDKALQEISKLRSKLPIASFRDAITSAVESNQVILISGETGCGKTTQVPQYLLDHMWSAKKETCKIVCTQPRRISAMSVSERISCERGESIGDNIGYKVRLQSKGGRRSSVVFCTNGILLRVLVGKGSVSYVSDITHIIVDEIHERDCYSDFMLAIIRDLLPSNPHLRLILMSATLDAERFSGYFGGCPVVRVPGFTYPVRSLYLEDVLSILKSGGDNNNLCSTNLSIPVQNLTDEDKLALDEAIILAWTNDEFDALLDLVSSQGSPQVFNYQHQSTGLTPLMVFAGKGRISDVCMLLSFGADSILKSKDGMTASELAEAENQLEAAQIIREHAENSQSNSQQAQQLLDKYMATINPEQVDVSLILQLVRKICGDSEDCGGAVLVFLPGWDDINKTRQRLLDSPFFKDSSKFDIICLHSMVPAGEQKKVFSRPPRGCRKIVLATNIAESAVTIDDVVYVIDSGRMKEKSYDPHNNVSTLQSSWVSKANAKQREGRAGRCQPGICYHLYSRLRAASMPEFKVPEIKRMPVEELCLQVKILDPNYKANDFLQKLLDPPVDQSIANALSILQNIGALTPEEELTELGEKFGHLPVHPLISKMLFFAVLVNCLDPALTLACAADYKEPFTMPMSPVERQKAAAAKLELASLCGGDSDHLAVVAAFECWKNAKEKGLLAEFCSQYFVSPSAMKMLDQMRSQLESELKRHGIIPSDISSCSQNSRDPGILRAVLAVGLYPMVGRLCPSFGKNRRSIVETASGAKVRVHSLSNNFNLSSREYDESLVVFDEITRGDGGMHIRNCTVARDLPLLLISTEIAVAPIESSDVDDSEEEEEEEEEGDSSNEERININKVESRGGEKVMSSPENSVKLVVDRWLPFKTTALEVAQMYILRERLTASILFKVRHPRENLPPHLGASMHAIACILSYDGHAGLSSKHSKIEMYETGGCEEKPNSFLSSLFWSLSLKETKPSSRKRKRNRQHGFNTAPTEASSMPRQQSNTQRKPESANSLVSGNKKENKPCDQVCGNQQPNTAPREAAVSIAKNQSSKKSKTRSGNNSDSGSNRKERKRMAYSACFLQPSTLTSSTARSSSFPSSLHHVSFSRPVHLVCRAQQAQEEVNSAISRRLALTFLVGAAALGSKVSPADAAYGEAANVFGKPKKNTDFMPYNGEEFKIEIPSKWNPSKEVEYPGQVLRYEDNFDATSNVSVMITPTDKKTIADYGSPEQFLSQVSYLLGKQAYFGETASEGGFDANAVATANILETSTQEVGGKKYYYLSVLTRTADGDEGGKHQLITATVNGGKLYICKAQAGDKRWFKGARKFVENAATSFSVA</sequence>
<evidence type="ECO:0000256" key="3">
    <source>
        <dbReference type="ARBA" id="ARBA00022806"/>
    </source>
</evidence>
<dbReference type="Gene3D" id="1.20.120.1080">
    <property type="match status" value="1"/>
</dbReference>
<gene>
    <name evidence="10" type="primary">A05p016930.1_BraROA</name>
    <name evidence="10" type="ORF">IGI04_018541</name>
</gene>
<keyword evidence="4" id="KW-0067">ATP-binding</keyword>
<dbReference type="SUPFAM" id="SSF82708">
    <property type="entry name" value="R3H domain"/>
    <property type="match status" value="1"/>
</dbReference>
<keyword evidence="3" id="KW-0378">Hydrolase</keyword>
<dbReference type="SUPFAM" id="SSF55724">
    <property type="entry name" value="Mog1p/PsbP-like"/>
    <property type="match status" value="1"/>
</dbReference>
<evidence type="ECO:0000256" key="5">
    <source>
        <dbReference type="ARBA" id="ARBA00047984"/>
    </source>
</evidence>
<evidence type="ECO:0000259" key="8">
    <source>
        <dbReference type="PROSITE" id="PS51192"/>
    </source>
</evidence>
<dbReference type="Pfam" id="PF01424">
    <property type="entry name" value="R3H"/>
    <property type="match status" value="1"/>
</dbReference>
<dbReference type="Proteomes" id="UP000823674">
    <property type="component" value="Chromosome A05"/>
</dbReference>
<feature type="compositionally biased region" description="Polar residues" evidence="6">
    <location>
        <begin position="1193"/>
        <end position="1224"/>
    </location>
</feature>
<dbReference type="Gene3D" id="3.30.1370.50">
    <property type="entry name" value="R3H-like domain"/>
    <property type="match status" value="1"/>
</dbReference>
<evidence type="ECO:0000256" key="1">
    <source>
        <dbReference type="ARBA" id="ARBA00012552"/>
    </source>
</evidence>
<accession>A0ABQ7MD85</accession>
<dbReference type="InterPro" id="IPR001374">
    <property type="entry name" value="R3H_dom"/>
</dbReference>
<dbReference type="EC" id="3.6.4.13" evidence="1"/>
<keyword evidence="11" id="KW-1185">Reference proteome</keyword>
<dbReference type="PANTHER" id="PTHR18934:SF213">
    <property type="entry name" value="3'-5' RNA HELICASE YTHDC2"/>
    <property type="match status" value="1"/>
</dbReference>
<feature type="compositionally biased region" description="Acidic residues" evidence="6">
    <location>
        <begin position="1036"/>
        <end position="1054"/>
    </location>
</feature>